<reference evidence="6 7" key="1">
    <citation type="submission" date="2017-06" db="EMBL/GenBank/DDBJ databases">
        <title>Draft genome sequence of anaerobic fermentative bacterium Anaeromicrobium sediminis DY2726D isolated from West Pacific Ocean sediments.</title>
        <authorList>
            <person name="Zeng X."/>
        </authorList>
    </citation>
    <scope>NUCLEOTIDE SEQUENCE [LARGE SCALE GENOMIC DNA]</scope>
    <source>
        <strain evidence="6 7">DY2726D</strain>
    </source>
</reference>
<gene>
    <name evidence="6" type="ORF">CCE28_10030</name>
</gene>
<dbReference type="SMART" id="SM00849">
    <property type="entry name" value="Lactamase_B"/>
    <property type="match status" value="1"/>
</dbReference>
<evidence type="ECO:0000256" key="2">
    <source>
        <dbReference type="ARBA" id="ARBA00022723"/>
    </source>
</evidence>
<dbReference type="SUPFAM" id="SSF56281">
    <property type="entry name" value="Metallo-hydrolase/oxidoreductase"/>
    <property type="match status" value="1"/>
</dbReference>
<dbReference type="InterPro" id="IPR001279">
    <property type="entry name" value="Metallo-B-lactamas"/>
</dbReference>
<dbReference type="PANTHER" id="PTHR46233:SF3">
    <property type="entry name" value="HYDROXYACYLGLUTATHIONE HYDROLASE GLOC"/>
    <property type="match status" value="1"/>
</dbReference>
<dbReference type="Pfam" id="PF00753">
    <property type="entry name" value="Lactamase_B"/>
    <property type="match status" value="1"/>
</dbReference>
<proteinExistence type="predicted"/>
<dbReference type="Proteomes" id="UP000216024">
    <property type="component" value="Unassembled WGS sequence"/>
</dbReference>
<evidence type="ECO:0000313" key="6">
    <source>
        <dbReference type="EMBL" id="PAB59542.1"/>
    </source>
</evidence>
<protein>
    <recommendedName>
        <fullName evidence="5">Metallo-beta-lactamase domain-containing protein</fullName>
    </recommendedName>
</protein>
<organism evidence="6 7">
    <name type="scientific">Anaeromicrobium sediminis</name>
    <dbReference type="NCBI Taxonomy" id="1478221"/>
    <lineage>
        <taxon>Bacteria</taxon>
        <taxon>Bacillati</taxon>
        <taxon>Bacillota</taxon>
        <taxon>Clostridia</taxon>
        <taxon>Peptostreptococcales</taxon>
        <taxon>Thermotaleaceae</taxon>
        <taxon>Anaeromicrobium</taxon>
    </lineage>
</organism>
<dbReference type="RefSeq" id="WP_095133517.1">
    <property type="nucleotide sequence ID" value="NZ_NIBG01000007.1"/>
</dbReference>
<dbReference type="GO" id="GO:0016787">
    <property type="term" value="F:hydrolase activity"/>
    <property type="evidence" value="ECO:0007669"/>
    <property type="project" value="UniProtKB-KW"/>
</dbReference>
<dbReference type="InterPro" id="IPR036866">
    <property type="entry name" value="RibonucZ/Hydroxyglut_hydro"/>
</dbReference>
<keyword evidence="7" id="KW-1185">Reference proteome</keyword>
<dbReference type="PANTHER" id="PTHR46233">
    <property type="entry name" value="HYDROXYACYLGLUTATHIONE HYDROLASE GLOC"/>
    <property type="match status" value="1"/>
</dbReference>
<feature type="domain" description="Metallo-beta-lactamase" evidence="5">
    <location>
        <begin position="12"/>
        <end position="190"/>
    </location>
</feature>
<name>A0A267MJE5_9FIRM</name>
<keyword evidence="4" id="KW-0862">Zinc</keyword>
<comment type="cofactor">
    <cofactor evidence="1">
        <name>Zn(2+)</name>
        <dbReference type="ChEBI" id="CHEBI:29105"/>
    </cofactor>
</comment>
<comment type="caution">
    <text evidence="6">The sequence shown here is derived from an EMBL/GenBank/DDBJ whole genome shotgun (WGS) entry which is preliminary data.</text>
</comment>
<evidence type="ECO:0000256" key="3">
    <source>
        <dbReference type="ARBA" id="ARBA00022801"/>
    </source>
</evidence>
<keyword evidence="3" id="KW-0378">Hydrolase</keyword>
<evidence type="ECO:0000313" key="7">
    <source>
        <dbReference type="Proteomes" id="UP000216024"/>
    </source>
</evidence>
<dbReference type="GO" id="GO:0046872">
    <property type="term" value="F:metal ion binding"/>
    <property type="evidence" value="ECO:0007669"/>
    <property type="project" value="UniProtKB-KW"/>
</dbReference>
<dbReference type="EMBL" id="NIBG01000007">
    <property type="protein sequence ID" value="PAB59542.1"/>
    <property type="molecule type" value="Genomic_DNA"/>
</dbReference>
<accession>A0A267MJE5</accession>
<dbReference type="AlphaFoldDB" id="A0A267MJE5"/>
<evidence type="ECO:0000256" key="4">
    <source>
        <dbReference type="ARBA" id="ARBA00022833"/>
    </source>
</evidence>
<sequence length="211" mass="24224">MKLKRFVVGSLDTNAYVIYDEDSLKGCIIDPGDNGKVISNFIDQKNILLESIILTHCHYDHIGAVEYLRNKYKSKVYIHELDEDGLISSEINRSKYHNKGIEFKGHIRLKEKDIINVGSINMEVIHTPGHTPGSICLYIKKEKIIFTGDTIFDTDIGRMDLPGGSVRDMAYSLDKLDKRLNNDVTIYPGHDISATMEYVRKHNREFLEYKK</sequence>
<dbReference type="InterPro" id="IPR051453">
    <property type="entry name" value="MBL_Glyoxalase_II"/>
</dbReference>
<dbReference type="Gene3D" id="3.60.15.10">
    <property type="entry name" value="Ribonuclease Z/Hydroxyacylglutathione hydrolase-like"/>
    <property type="match status" value="1"/>
</dbReference>
<evidence type="ECO:0000256" key="1">
    <source>
        <dbReference type="ARBA" id="ARBA00001947"/>
    </source>
</evidence>
<dbReference type="OrthoDB" id="9802248at2"/>
<dbReference type="CDD" id="cd06262">
    <property type="entry name" value="metallo-hydrolase-like_MBL-fold"/>
    <property type="match status" value="1"/>
</dbReference>
<evidence type="ECO:0000259" key="5">
    <source>
        <dbReference type="SMART" id="SM00849"/>
    </source>
</evidence>
<keyword evidence="2" id="KW-0479">Metal-binding</keyword>